<dbReference type="RefSeq" id="WP_310548622.1">
    <property type="nucleotide sequence ID" value="NZ_JAVKGR010000009.1"/>
</dbReference>
<dbReference type="PANTHER" id="PTHR43135">
    <property type="entry name" value="ALPHA-D-RIBOSE 1-METHYLPHOSPHONATE 5-TRIPHOSPHATE DIPHOSPHATASE"/>
    <property type="match status" value="1"/>
</dbReference>
<comment type="caution">
    <text evidence="2">The sequence shown here is derived from an EMBL/GenBank/DDBJ whole genome shotgun (WGS) entry which is preliminary data.</text>
</comment>
<sequence>MTDGAEGSAGLIRPARYCDEASGQPVTVIPPLTDAHVHLSLAPLPPQGSQTLGRVLDLGGEPQFLADTAGRTATEVAFAGAFLTADGGYPSTRRWAPAGSLRGISTADQAHRAVAEQADAGAVVIKVALNSSAGPVLEDTTLKAVVCAARTRDLPVIAHAEGPGQAARALNAGVRALAHTPWTERLDDQLIEPMASRMIWISTLDMHRRDGDEQAWDTATENLKRFLRRGGRAIYGTDLGNGLQEPELHEPEVDTLLSLGHEAGLSAQRLLLMLTGVPLLSTHAAVATVLPADITHPAEVLAALPHARPVPVSALEELRP</sequence>
<dbReference type="InterPro" id="IPR032466">
    <property type="entry name" value="Metal_Hydrolase"/>
</dbReference>
<dbReference type="EMBL" id="JAVKGR010000009">
    <property type="protein sequence ID" value="MDR8019632.1"/>
    <property type="molecule type" value="Genomic_DNA"/>
</dbReference>
<proteinExistence type="predicted"/>
<dbReference type="InterPro" id="IPR051781">
    <property type="entry name" value="Metallo-dep_Hydrolase"/>
</dbReference>
<organism evidence="2 3">
    <name type="scientific">Nesterenkonia aerolata</name>
    <dbReference type="NCBI Taxonomy" id="3074079"/>
    <lineage>
        <taxon>Bacteria</taxon>
        <taxon>Bacillati</taxon>
        <taxon>Actinomycetota</taxon>
        <taxon>Actinomycetes</taxon>
        <taxon>Micrococcales</taxon>
        <taxon>Micrococcaceae</taxon>
        <taxon>Nesterenkonia</taxon>
    </lineage>
</organism>
<evidence type="ECO:0000259" key="1">
    <source>
        <dbReference type="Pfam" id="PF01979"/>
    </source>
</evidence>
<dbReference type="Pfam" id="PF01979">
    <property type="entry name" value="Amidohydro_1"/>
    <property type="match status" value="1"/>
</dbReference>
<gene>
    <name evidence="2" type="ORF">RIL96_08660</name>
</gene>
<dbReference type="SUPFAM" id="SSF51556">
    <property type="entry name" value="Metallo-dependent hydrolases"/>
    <property type="match status" value="1"/>
</dbReference>
<protein>
    <submittedName>
        <fullName evidence="2">Amidohydrolase family protein</fullName>
    </submittedName>
</protein>
<accession>A0ABU2DT09</accession>
<dbReference type="Proteomes" id="UP001251870">
    <property type="component" value="Unassembled WGS sequence"/>
</dbReference>
<dbReference type="InterPro" id="IPR006680">
    <property type="entry name" value="Amidohydro-rel"/>
</dbReference>
<reference evidence="2 3" key="1">
    <citation type="submission" date="2023-09" db="EMBL/GenBank/DDBJ databases">
        <title>Description of three actinobacteria isolated from air of manufacturing shop in a pharmaceutical factory.</title>
        <authorList>
            <person name="Zhang D.-F."/>
        </authorList>
    </citation>
    <scope>NUCLEOTIDE SEQUENCE [LARGE SCALE GENOMIC DNA]</scope>
    <source>
        <strain evidence="2 3">LY-0111</strain>
    </source>
</reference>
<name>A0ABU2DT09_9MICC</name>
<evidence type="ECO:0000313" key="3">
    <source>
        <dbReference type="Proteomes" id="UP001251870"/>
    </source>
</evidence>
<dbReference type="PANTHER" id="PTHR43135:SF3">
    <property type="entry name" value="ALPHA-D-RIBOSE 1-METHYLPHOSPHONATE 5-TRIPHOSPHATE DIPHOSPHATASE"/>
    <property type="match status" value="1"/>
</dbReference>
<dbReference type="Gene3D" id="3.20.20.140">
    <property type="entry name" value="Metal-dependent hydrolases"/>
    <property type="match status" value="1"/>
</dbReference>
<keyword evidence="3" id="KW-1185">Reference proteome</keyword>
<feature type="domain" description="Amidohydrolase-related" evidence="1">
    <location>
        <begin position="27"/>
        <end position="275"/>
    </location>
</feature>
<evidence type="ECO:0000313" key="2">
    <source>
        <dbReference type="EMBL" id="MDR8019632.1"/>
    </source>
</evidence>